<evidence type="ECO:0000256" key="1">
    <source>
        <dbReference type="ARBA" id="ARBA00001933"/>
    </source>
</evidence>
<evidence type="ECO:0000256" key="3">
    <source>
        <dbReference type="ARBA" id="ARBA00022898"/>
    </source>
</evidence>
<dbReference type="OrthoDB" id="10261951at2759"/>
<dbReference type="GeneID" id="19977194"/>
<evidence type="ECO:0000256" key="5">
    <source>
        <dbReference type="PIRSR" id="PIRSR017617-1"/>
    </source>
</evidence>
<dbReference type="GO" id="GO:0006567">
    <property type="term" value="P:L-threonine catabolic process"/>
    <property type="evidence" value="ECO:0007669"/>
    <property type="project" value="TreeGrafter"/>
</dbReference>
<dbReference type="EMBL" id="KB822713">
    <property type="protein sequence ID" value="ETN44979.1"/>
    <property type="molecule type" value="Genomic_DNA"/>
</dbReference>
<dbReference type="GO" id="GO:0006545">
    <property type="term" value="P:glycine biosynthetic process"/>
    <property type="evidence" value="ECO:0007669"/>
    <property type="project" value="TreeGrafter"/>
</dbReference>
<dbReference type="STRING" id="1220924.W2SAQ3"/>
<evidence type="ECO:0000313" key="7">
    <source>
        <dbReference type="EMBL" id="ETN44979.1"/>
    </source>
</evidence>
<dbReference type="AlphaFoldDB" id="W2SAQ3"/>
<dbReference type="Proteomes" id="UP000030752">
    <property type="component" value="Unassembled WGS sequence"/>
</dbReference>
<dbReference type="InterPro" id="IPR023603">
    <property type="entry name" value="Low_specificity_L-TA-like"/>
</dbReference>
<dbReference type="InterPro" id="IPR001597">
    <property type="entry name" value="ArAA_b-elim_lyase/Thr_aldolase"/>
</dbReference>
<gene>
    <name evidence="7" type="ORF">HMPREF1541_09855</name>
</gene>
<dbReference type="PANTHER" id="PTHR48097">
    <property type="entry name" value="L-THREONINE ALDOLASE-RELATED"/>
    <property type="match status" value="1"/>
</dbReference>
<keyword evidence="8" id="KW-1185">Reference proteome</keyword>
<evidence type="ECO:0000259" key="6">
    <source>
        <dbReference type="Pfam" id="PF01212"/>
    </source>
</evidence>
<feature type="domain" description="Aromatic amino acid beta-eliminating lyase/threonine aldolase" evidence="6">
    <location>
        <begin position="33"/>
        <end position="325"/>
    </location>
</feature>
<proteinExistence type="inferred from homology"/>
<comment type="similarity">
    <text evidence="2">Belongs to the threonine aldolase family.</text>
</comment>
<name>W2SAQ3_CYPE1</name>
<comment type="cofactor">
    <cofactor evidence="1">
        <name>pyridoxal 5'-phosphate</name>
        <dbReference type="ChEBI" id="CHEBI:597326"/>
    </cofactor>
</comment>
<evidence type="ECO:0000313" key="8">
    <source>
        <dbReference type="Proteomes" id="UP000030752"/>
    </source>
</evidence>
<dbReference type="InterPro" id="IPR015424">
    <property type="entry name" value="PyrdxlP-dep_Trfase"/>
</dbReference>
<keyword evidence="4" id="KW-0456">Lyase</keyword>
<accession>W2SAQ3</accession>
<dbReference type="PANTHER" id="PTHR48097:SF9">
    <property type="entry name" value="L-THREONINE ALDOLASE"/>
    <property type="match status" value="1"/>
</dbReference>
<organism evidence="7 8">
    <name type="scientific">Cyphellophora europaea (strain CBS 101466)</name>
    <name type="common">Phialophora europaea</name>
    <dbReference type="NCBI Taxonomy" id="1220924"/>
    <lineage>
        <taxon>Eukaryota</taxon>
        <taxon>Fungi</taxon>
        <taxon>Dikarya</taxon>
        <taxon>Ascomycota</taxon>
        <taxon>Pezizomycotina</taxon>
        <taxon>Eurotiomycetes</taxon>
        <taxon>Chaetothyriomycetidae</taxon>
        <taxon>Chaetothyriales</taxon>
        <taxon>Cyphellophoraceae</taxon>
        <taxon>Cyphellophora</taxon>
    </lineage>
</organism>
<keyword evidence="3" id="KW-0663">Pyridoxal phosphate</keyword>
<feature type="modified residue" description="N6-(pyridoxal phosphate)lysine" evidence="5">
    <location>
        <position position="238"/>
    </location>
</feature>
<dbReference type="InParanoid" id="W2SAQ3"/>
<dbReference type="PIRSF" id="PIRSF017617">
    <property type="entry name" value="Thr_aldolase"/>
    <property type="match status" value="1"/>
</dbReference>
<evidence type="ECO:0000256" key="4">
    <source>
        <dbReference type="ARBA" id="ARBA00023239"/>
    </source>
</evidence>
<dbReference type="InterPro" id="IPR015422">
    <property type="entry name" value="PyrdxlP-dep_Trfase_small"/>
</dbReference>
<dbReference type="Pfam" id="PF01212">
    <property type="entry name" value="Beta_elim_lyase"/>
    <property type="match status" value="1"/>
</dbReference>
<dbReference type="SUPFAM" id="SSF53383">
    <property type="entry name" value="PLP-dependent transferases"/>
    <property type="match status" value="1"/>
</dbReference>
<reference evidence="7 8" key="1">
    <citation type="submission" date="2013-03" db="EMBL/GenBank/DDBJ databases">
        <title>The Genome Sequence of Phialophora europaea CBS 101466.</title>
        <authorList>
            <consortium name="The Broad Institute Genomics Platform"/>
            <person name="Cuomo C."/>
            <person name="de Hoog S."/>
            <person name="Gorbushina A."/>
            <person name="Walker B."/>
            <person name="Young S.K."/>
            <person name="Zeng Q."/>
            <person name="Gargeya S."/>
            <person name="Fitzgerald M."/>
            <person name="Haas B."/>
            <person name="Abouelleil A."/>
            <person name="Allen A.W."/>
            <person name="Alvarado L."/>
            <person name="Arachchi H.M."/>
            <person name="Berlin A.M."/>
            <person name="Chapman S.B."/>
            <person name="Gainer-Dewar J."/>
            <person name="Goldberg J."/>
            <person name="Griggs A."/>
            <person name="Gujja S."/>
            <person name="Hansen M."/>
            <person name="Howarth C."/>
            <person name="Imamovic A."/>
            <person name="Ireland A."/>
            <person name="Larimer J."/>
            <person name="McCowan C."/>
            <person name="Murphy C."/>
            <person name="Pearson M."/>
            <person name="Poon T.W."/>
            <person name="Priest M."/>
            <person name="Roberts A."/>
            <person name="Saif S."/>
            <person name="Shea T."/>
            <person name="Sisk P."/>
            <person name="Sykes S."/>
            <person name="Wortman J."/>
            <person name="Nusbaum C."/>
            <person name="Birren B."/>
        </authorList>
    </citation>
    <scope>NUCLEOTIDE SEQUENCE [LARGE SCALE GENOMIC DNA]</scope>
    <source>
        <strain evidence="7 8">CBS 101466</strain>
    </source>
</reference>
<dbReference type="FunFam" id="3.40.640.10:FF:000030">
    <property type="entry name" value="Low-specificity L-threonine aldolase"/>
    <property type="match status" value="1"/>
</dbReference>
<evidence type="ECO:0000256" key="2">
    <source>
        <dbReference type="ARBA" id="ARBA00006966"/>
    </source>
</evidence>
<dbReference type="NCBIfam" id="NF041359">
    <property type="entry name" value="GntG_guanitoxin"/>
    <property type="match status" value="1"/>
</dbReference>
<dbReference type="Gene3D" id="3.40.640.10">
    <property type="entry name" value="Type I PLP-dependent aspartate aminotransferase-like (Major domain)"/>
    <property type="match status" value="1"/>
</dbReference>
<dbReference type="GO" id="GO:0008732">
    <property type="term" value="F:L-allo-threonine aldolase activity"/>
    <property type="evidence" value="ECO:0007669"/>
    <property type="project" value="TreeGrafter"/>
</dbReference>
<dbReference type="VEuPathDB" id="FungiDB:HMPREF1541_09855"/>
<protein>
    <recommendedName>
        <fullName evidence="6">Aromatic amino acid beta-eliminating lyase/threonine aldolase domain-containing protein</fullName>
    </recommendedName>
</protein>
<dbReference type="Gene3D" id="3.90.1150.10">
    <property type="entry name" value="Aspartate Aminotransferase, domain 1"/>
    <property type="match status" value="1"/>
</dbReference>
<dbReference type="InterPro" id="IPR015421">
    <property type="entry name" value="PyrdxlP-dep_Trfase_major"/>
</dbReference>
<dbReference type="eggNOG" id="KOG1368">
    <property type="taxonomic scope" value="Eukaryota"/>
</dbReference>
<dbReference type="RefSeq" id="XP_008712749.1">
    <property type="nucleotide sequence ID" value="XM_008714527.1"/>
</dbReference>
<sequence>MSPSIAEAIVDADTLSNVSTKKLQAAIKKAGSDFRSDVVTAPTLAMMQAILDASVGDDIYDPQGDASVNALQDRLIELTGMEDALWAISGTMGNQVCLRTHLTQPPHTVLLDHRAHIHCWESGALPVLSQAGVTAVHPKNGLHMTLEDVRKNIIADGNIHFPPTRVVALENTMSGTILPLKDAQEISNFVRSFPVPEGQKPIAMHLDAARLFDAVVGEGVDLKEYCKCFDSMSVCLAKGLGAPMGSVILGNRGFIQRAKWFRKMVGGGARQPGMMAAAAAAAIDHSLPLLPRVHAKAKETSAKLLELGYKLALPVQTNMVVLDLEATGIPGAAFVKSCEKRGVAVFPNGRIVLHHQTSDEGLDNLMLALKELTERKQRGEVLEDEEIVGGCS</sequence>
<dbReference type="GO" id="GO:0005829">
    <property type="term" value="C:cytosol"/>
    <property type="evidence" value="ECO:0007669"/>
    <property type="project" value="TreeGrafter"/>
</dbReference>
<dbReference type="HOGENOM" id="CLU_029381_1_1_1"/>